<keyword evidence="3" id="KW-0732">Signal</keyword>
<dbReference type="EnsemblProtists" id="EOD35114">
    <property type="protein sequence ID" value="EOD35114"/>
    <property type="gene ID" value="EMIHUDRAFT_110955"/>
</dbReference>
<sequence length="165" mass="17223">MLAPASVTLCLHTWVASTARLSRSSAVATATASSVGLQFSDAGSWPATSQTPFVVLHGLLGAGSNFQTWAARLGDDCAAKGAARRVLLVDLRNHGSSDKAATMSFVEMAADVRRLLDEQGIPKAILCGHSLGGKVAMALALQSPERVERLVVLDMAPVTYETGES</sequence>
<dbReference type="KEGG" id="ehx:EMIHUDRAFT_110955"/>
<protein>
    <recommendedName>
        <fullName evidence="4">AB hydrolase-1 domain-containing protein</fullName>
    </recommendedName>
</protein>
<dbReference type="InterPro" id="IPR000073">
    <property type="entry name" value="AB_hydrolase_1"/>
</dbReference>
<comment type="similarity">
    <text evidence="1">Belongs to the AB hydrolase superfamily.</text>
</comment>
<dbReference type="GO" id="GO:0052689">
    <property type="term" value="F:carboxylic ester hydrolase activity"/>
    <property type="evidence" value="ECO:0007669"/>
    <property type="project" value="TreeGrafter"/>
</dbReference>
<dbReference type="RefSeq" id="XP_005787543.1">
    <property type="nucleotide sequence ID" value="XM_005787486.1"/>
</dbReference>
<accession>A0A0D3KH79</accession>
<evidence type="ECO:0000256" key="2">
    <source>
        <dbReference type="ARBA" id="ARBA00022801"/>
    </source>
</evidence>
<reference evidence="5" key="2">
    <citation type="submission" date="2024-10" db="UniProtKB">
        <authorList>
            <consortium name="EnsemblProtists"/>
        </authorList>
    </citation>
    <scope>IDENTIFICATION</scope>
</reference>
<dbReference type="InterPro" id="IPR029058">
    <property type="entry name" value="AB_hydrolase_fold"/>
</dbReference>
<dbReference type="PRINTS" id="PR00111">
    <property type="entry name" value="ABHYDROLASE"/>
</dbReference>
<dbReference type="SUPFAM" id="SSF53474">
    <property type="entry name" value="alpha/beta-Hydrolases"/>
    <property type="match status" value="1"/>
</dbReference>
<organism evidence="5 6">
    <name type="scientific">Emiliania huxleyi (strain CCMP1516)</name>
    <dbReference type="NCBI Taxonomy" id="280463"/>
    <lineage>
        <taxon>Eukaryota</taxon>
        <taxon>Haptista</taxon>
        <taxon>Haptophyta</taxon>
        <taxon>Prymnesiophyceae</taxon>
        <taxon>Isochrysidales</taxon>
        <taxon>Noelaerhabdaceae</taxon>
        <taxon>Emiliania</taxon>
    </lineage>
</organism>
<dbReference type="PANTHER" id="PTHR46118:SF4">
    <property type="entry name" value="PROTEIN ABHD11"/>
    <property type="match status" value="1"/>
</dbReference>
<proteinExistence type="inferred from homology"/>
<dbReference type="PANTHER" id="PTHR46118">
    <property type="entry name" value="PROTEIN ABHD11"/>
    <property type="match status" value="1"/>
</dbReference>
<dbReference type="OMA" id="HFVECED"/>
<evidence type="ECO:0000256" key="1">
    <source>
        <dbReference type="ARBA" id="ARBA00008645"/>
    </source>
</evidence>
<evidence type="ECO:0000313" key="5">
    <source>
        <dbReference type="EnsemblProtists" id="EOD35114"/>
    </source>
</evidence>
<evidence type="ECO:0000256" key="3">
    <source>
        <dbReference type="SAM" id="SignalP"/>
    </source>
</evidence>
<feature type="chain" id="PRO_5044254659" description="AB hydrolase-1 domain-containing protein" evidence="3">
    <location>
        <begin position="19"/>
        <end position="165"/>
    </location>
</feature>
<dbReference type="GeneID" id="17280385"/>
<dbReference type="STRING" id="2903.R1FP03"/>
<dbReference type="HOGENOM" id="CLU_1630143_0_0_1"/>
<dbReference type="AlphaFoldDB" id="A0A0D3KH79"/>
<evidence type="ECO:0000259" key="4">
    <source>
        <dbReference type="Pfam" id="PF00561"/>
    </source>
</evidence>
<feature type="domain" description="AB hydrolase-1" evidence="4">
    <location>
        <begin position="52"/>
        <end position="154"/>
    </location>
</feature>
<reference evidence="6" key="1">
    <citation type="journal article" date="2013" name="Nature">
        <title>Pan genome of the phytoplankton Emiliania underpins its global distribution.</title>
        <authorList>
            <person name="Read B.A."/>
            <person name="Kegel J."/>
            <person name="Klute M.J."/>
            <person name="Kuo A."/>
            <person name="Lefebvre S.C."/>
            <person name="Maumus F."/>
            <person name="Mayer C."/>
            <person name="Miller J."/>
            <person name="Monier A."/>
            <person name="Salamov A."/>
            <person name="Young J."/>
            <person name="Aguilar M."/>
            <person name="Claverie J.M."/>
            <person name="Frickenhaus S."/>
            <person name="Gonzalez K."/>
            <person name="Herman E.K."/>
            <person name="Lin Y.C."/>
            <person name="Napier J."/>
            <person name="Ogata H."/>
            <person name="Sarno A.F."/>
            <person name="Shmutz J."/>
            <person name="Schroeder D."/>
            <person name="de Vargas C."/>
            <person name="Verret F."/>
            <person name="von Dassow P."/>
            <person name="Valentin K."/>
            <person name="Van de Peer Y."/>
            <person name="Wheeler G."/>
            <person name="Dacks J.B."/>
            <person name="Delwiche C.F."/>
            <person name="Dyhrman S.T."/>
            <person name="Glockner G."/>
            <person name="John U."/>
            <person name="Richards T."/>
            <person name="Worden A.Z."/>
            <person name="Zhang X."/>
            <person name="Grigoriev I.V."/>
            <person name="Allen A.E."/>
            <person name="Bidle K."/>
            <person name="Borodovsky M."/>
            <person name="Bowler C."/>
            <person name="Brownlee C."/>
            <person name="Cock J.M."/>
            <person name="Elias M."/>
            <person name="Gladyshev V.N."/>
            <person name="Groth M."/>
            <person name="Guda C."/>
            <person name="Hadaegh A."/>
            <person name="Iglesias-Rodriguez M.D."/>
            <person name="Jenkins J."/>
            <person name="Jones B.M."/>
            <person name="Lawson T."/>
            <person name="Leese F."/>
            <person name="Lindquist E."/>
            <person name="Lobanov A."/>
            <person name="Lomsadze A."/>
            <person name="Malik S.B."/>
            <person name="Marsh M.E."/>
            <person name="Mackinder L."/>
            <person name="Mock T."/>
            <person name="Mueller-Roeber B."/>
            <person name="Pagarete A."/>
            <person name="Parker M."/>
            <person name="Probert I."/>
            <person name="Quesneville H."/>
            <person name="Raines C."/>
            <person name="Rensing S.A."/>
            <person name="Riano-Pachon D.M."/>
            <person name="Richier S."/>
            <person name="Rokitta S."/>
            <person name="Shiraiwa Y."/>
            <person name="Soanes D.M."/>
            <person name="van der Giezen M."/>
            <person name="Wahlund T.M."/>
            <person name="Williams B."/>
            <person name="Wilson W."/>
            <person name="Wolfe G."/>
            <person name="Wurch L.L."/>
        </authorList>
    </citation>
    <scope>NUCLEOTIDE SEQUENCE</scope>
</reference>
<name>A0A0D3KH79_EMIH1</name>
<dbReference type="Pfam" id="PF00561">
    <property type="entry name" value="Abhydrolase_1"/>
    <property type="match status" value="1"/>
</dbReference>
<dbReference type="PaxDb" id="2903-EOD35114"/>
<keyword evidence="2" id="KW-0378">Hydrolase</keyword>
<keyword evidence="6" id="KW-1185">Reference proteome</keyword>
<feature type="signal peptide" evidence="3">
    <location>
        <begin position="1"/>
        <end position="18"/>
    </location>
</feature>
<evidence type="ECO:0000313" key="6">
    <source>
        <dbReference type="Proteomes" id="UP000013827"/>
    </source>
</evidence>
<dbReference type="eggNOG" id="KOG2382">
    <property type="taxonomic scope" value="Eukaryota"/>
</dbReference>
<dbReference type="Proteomes" id="UP000013827">
    <property type="component" value="Unassembled WGS sequence"/>
</dbReference>
<dbReference type="Gene3D" id="3.40.50.1820">
    <property type="entry name" value="alpha/beta hydrolase"/>
    <property type="match status" value="1"/>
</dbReference>